<feature type="region of interest" description="Disordered" evidence="1">
    <location>
        <begin position="29"/>
        <end position="60"/>
    </location>
</feature>
<evidence type="ECO:0000256" key="1">
    <source>
        <dbReference type="SAM" id="MobiDB-lite"/>
    </source>
</evidence>
<accession>A0A916R908</accession>
<name>A0A916R908_9HYPH</name>
<proteinExistence type="predicted"/>
<dbReference type="EMBL" id="BMKB01000001">
    <property type="protein sequence ID" value="GGA42050.1"/>
    <property type="molecule type" value="Genomic_DNA"/>
</dbReference>
<feature type="compositionally biased region" description="Basic and acidic residues" evidence="1">
    <location>
        <begin position="44"/>
        <end position="60"/>
    </location>
</feature>
<dbReference type="AlphaFoldDB" id="A0A916R908"/>
<organism evidence="2 3">
    <name type="scientific">Pelagibacterium lentulum</name>
    <dbReference type="NCBI Taxonomy" id="2029865"/>
    <lineage>
        <taxon>Bacteria</taxon>
        <taxon>Pseudomonadati</taxon>
        <taxon>Pseudomonadota</taxon>
        <taxon>Alphaproteobacteria</taxon>
        <taxon>Hyphomicrobiales</taxon>
        <taxon>Devosiaceae</taxon>
        <taxon>Pelagibacterium</taxon>
    </lineage>
</organism>
<dbReference type="Proteomes" id="UP000596977">
    <property type="component" value="Unassembled WGS sequence"/>
</dbReference>
<keyword evidence="3" id="KW-1185">Reference proteome</keyword>
<evidence type="ECO:0000313" key="2">
    <source>
        <dbReference type="EMBL" id="GGA42050.1"/>
    </source>
</evidence>
<dbReference type="RefSeq" id="WP_127073039.1">
    <property type="nucleotide sequence ID" value="NZ_BMKB01000001.1"/>
</dbReference>
<evidence type="ECO:0000313" key="3">
    <source>
        <dbReference type="Proteomes" id="UP000596977"/>
    </source>
</evidence>
<protein>
    <submittedName>
        <fullName evidence="2">Uncharacterized protein</fullName>
    </submittedName>
</protein>
<sequence>MTEINHYVEQLLRDSEEQYQTWLNATAAEELSRYEPTGSNDGIADPHRKEPDANDQRESY</sequence>
<reference evidence="2 3" key="1">
    <citation type="journal article" date="2014" name="Int. J. Syst. Evol. Microbiol.">
        <title>Complete genome sequence of Corynebacterium casei LMG S-19264T (=DSM 44701T), isolated from a smear-ripened cheese.</title>
        <authorList>
            <consortium name="US DOE Joint Genome Institute (JGI-PGF)"/>
            <person name="Walter F."/>
            <person name="Albersmeier A."/>
            <person name="Kalinowski J."/>
            <person name="Ruckert C."/>
        </authorList>
    </citation>
    <scope>NUCLEOTIDE SEQUENCE [LARGE SCALE GENOMIC DNA]</scope>
    <source>
        <strain evidence="2 3">CGMCC 1.15896</strain>
    </source>
</reference>
<gene>
    <name evidence="2" type="ORF">GCM10011499_09670</name>
</gene>
<comment type="caution">
    <text evidence="2">The sequence shown here is derived from an EMBL/GenBank/DDBJ whole genome shotgun (WGS) entry which is preliminary data.</text>
</comment>